<keyword evidence="4" id="KW-1185">Reference proteome</keyword>
<dbReference type="Proteomes" id="UP000704712">
    <property type="component" value="Unassembled WGS sequence"/>
</dbReference>
<dbReference type="Proteomes" id="UP000602510">
    <property type="component" value="Unassembled WGS sequence"/>
</dbReference>
<reference evidence="2" key="1">
    <citation type="submission" date="2020-04" db="EMBL/GenBank/DDBJ databases">
        <title>Hybrid Assembly of Korean Phytophthora infestans isolates.</title>
        <authorList>
            <person name="Prokchorchik M."/>
            <person name="Lee Y."/>
            <person name="Seo J."/>
            <person name="Cho J.-H."/>
            <person name="Park Y.-E."/>
            <person name="Jang D.-C."/>
            <person name="Im J.-S."/>
            <person name="Choi J.-G."/>
            <person name="Park H.-J."/>
            <person name="Lee G.-B."/>
            <person name="Lee Y.-G."/>
            <person name="Hong S.-Y."/>
            <person name="Cho K."/>
            <person name="Sohn K.H."/>
        </authorList>
    </citation>
    <scope>NUCLEOTIDE SEQUENCE</scope>
    <source>
        <strain evidence="2">KR_1_A1</strain>
        <strain evidence="3">KR_2_A2</strain>
    </source>
</reference>
<comment type="caution">
    <text evidence="2">The sequence shown here is derived from an EMBL/GenBank/DDBJ whole genome shotgun (WGS) entry which is preliminary data.</text>
</comment>
<evidence type="ECO:0000313" key="3">
    <source>
        <dbReference type="EMBL" id="KAF4143643.1"/>
    </source>
</evidence>
<feature type="compositionally biased region" description="Polar residues" evidence="1">
    <location>
        <begin position="88"/>
        <end position="97"/>
    </location>
</feature>
<feature type="region of interest" description="Disordered" evidence="1">
    <location>
        <begin position="32"/>
        <end position="51"/>
    </location>
</feature>
<sequence>MLNELFSTVPASRGHATYLENRRANLLRRLDTVSTTSPQSTSSTGDNSSLATFASQDYNLPSSSDISSTLSSSFTTASFPPLTPLSDTPASSIEFTD</sequence>
<name>A0A833W4N7_PHYIN</name>
<protein>
    <submittedName>
        <fullName evidence="2">Uncharacterized protein</fullName>
    </submittedName>
</protein>
<dbReference type="EMBL" id="JAACNO010001001">
    <property type="protein sequence ID" value="KAF4143643.1"/>
    <property type="molecule type" value="Genomic_DNA"/>
</dbReference>
<evidence type="ECO:0000256" key="1">
    <source>
        <dbReference type="SAM" id="MobiDB-lite"/>
    </source>
</evidence>
<dbReference type="AlphaFoldDB" id="A0A833W4N7"/>
<feature type="compositionally biased region" description="Low complexity" evidence="1">
    <location>
        <begin position="61"/>
        <end position="86"/>
    </location>
</feature>
<gene>
    <name evidence="2" type="ORF">GN244_ATG18588</name>
    <name evidence="3" type="ORF">GN958_ATG07163</name>
</gene>
<feature type="compositionally biased region" description="Low complexity" evidence="1">
    <location>
        <begin position="32"/>
        <end position="44"/>
    </location>
</feature>
<feature type="region of interest" description="Disordered" evidence="1">
    <location>
        <begin position="61"/>
        <end position="97"/>
    </location>
</feature>
<evidence type="ECO:0000313" key="2">
    <source>
        <dbReference type="EMBL" id="KAF4029643.1"/>
    </source>
</evidence>
<dbReference type="EMBL" id="WSZM01000791">
    <property type="protein sequence ID" value="KAF4029643.1"/>
    <property type="molecule type" value="Genomic_DNA"/>
</dbReference>
<organism evidence="2 4">
    <name type="scientific">Phytophthora infestans</name>
    <name type="common">Potato late blight agent</name>
    <name type="synonym">Botrytis infestans</name>
    <dbReference type="NCBI Taxonomy" id="4787"/>
    <lineage>
        <taxon>Eukaryota</taxon>
        <taxon>Sar</taxon>
        <taxon>Stramenopiles</taxon>
        <taxon>Oomycota</taxon>
        <taxon>Peronosporomycetes</taxon>
        <taxon>Peronosporales</taxon>
        <taxon>Peronosporaceae</taxon>
        <taxon>Phytophthora</taxon>
    </lineage>
</organism>
<proteinExistence type="predicted"/>
<evidence type="ECO:0000313" key="4">
    <source>
        <dbReference type="Proteomes" id="UP000602510"/>
    </source>
</evidence>
<accession>A0A833W4N7</accession>